<dbReference type="PATRIC" id="fig|1158610.3.peg.1748"/>
<feature type="transmembrane region" description="Helical" evidence="8">
    <location>
        <begin position="249"/>
        <end position="273"/>
    </location>
</feature>
<keyword evidence="7 8" id="KW-0472">Membrane</keyword>
<keyword evidence="5 8" id="KW-0812">Transmembrane</keyword>
<evidence type="ECO:0000256" key="4">
    <source>
        <dbReference type="ARBA" id="ARBA00022475"/>
    </source>
</evidence>
<evidence type="ECO:0000313" key="10">
    <source>
        <dbReference type="EMBL" id="EOL44126.1"/>
    </source>
</evidence>
<protein>
    <submittedName>
        <fullName evidence="10">DrrB family ABC transporter efflux protein</fullName>
    </submittedName>
</protein>
<comment type="caution">
    <text evidence="10">The sequence shown here is derived from an EMBL/GenBank/DDBJ whole genome shotgun (WGS) entry which is preliminary data.</text>
</comment>
<dbReference type="GO" id="GO:0005886">
    <property type="term" value="C:plasma membrane"/>
    <property type="evidence" value="ECO:0007669"/>
    <property type="project" value="UniProtKB-SubCell"/>
</dbReference>
<sequence>MIRFKAIVVRVVKELLRDKRTLALMLVAPILILTMLYFVFDSNTDTHLTIGVDETVPSSIIESFPEKSVKIKKYTESRNKEEIIKEEGLDAFVTLTDATFLVTYKNEDPGVTAQTRILFGNALTGSKLHELVEEVQKFAQQTGTTIQQESFKVKSEYVYGTKNSTFFDKILPILVGFFVFFFVFLISGIALLRERTTGTLERLLATPVKRSEIVFGYLVGYGIFAVIQTLIIVFYSIYLLNLHIEGSIWWVLVTNISIALVALVMGIFVSTFANSEFQMVQFIPLVVLPQIFFSGIIAIDSMAGWVQKLGYLFPLSYGGTILTDVMIKGQGFEAIWKNLGMLGIFVILFTFLNIKGLKRYRKV</sequence>
<evidence type="ECO:0000256" key="3">
    <source>
        <dbReference type="ARBA" id="ARBA00022448"/>
    </source>
</evidence>
<evidence type="ECO:0000256" key="5">
    <source>
        <dbReference type="ARBA" id="ARBA00022692"/>
    </source>
</evidence>
<dbReference type="InterPro" id="IPR051449">
    <property type="entry name" value="ABC-2_transporter_component"/>
</dbReference>
<comment type="subcellular location">
    <subcellularLocation>
        <location evidence="1">Cell membrane</location>
        <topology evidence="1">Multi-pass membrane protein</topology>
    </subcellularLocation>
</comment>
<proteinExistence type="inferred from homology"/>
<comment type="similarity">
    <text evidence="2">Belongs to the ABC-2 integral membrane protein family.</text>
</comment>
<evidence type="ECO:0000259" key="9">
    <source>
        <dbReference type="PROSITE" id="PS51012"/>
    </source>
</evidence>
<organism evidence="10 11">
    <name type="scientific">Enterococcus phoeniculicola ATCC BAA-412</name>
    <dbReference type="NCBI Taxonomy" id="1158610"/>
    <lineage>
        <taxon>Bacteria</taxon>
        <taxon>Bacillati</taxon>
        <taxon>Bacillota</taxon>
        <taxon>Bacilli</taxon>
        <taxon>Lactobacillales</taxon>
        <taxon>Enterococcaceae</taxon>
        <taxon>Enterococcus</taxon>
    </lineage>
</organism>
<evidence type="ECO:0000256" key="7">
    <source>
        <dbReference type="ARBA" id="ARBA00023136"/>
    </source>
</evidence>
<feature type="domain" description="ABC transmembrane type-2" evidence="9">
    <location>
        <begin position="135"/>
        <end position="360"/>
    </location>
</feature>
<feature type="transmembrane region" description="Helical" evidence="8">
    <location>
        <begin position="170"/>
        <end position="192"/>
    </location>
</feature>
<feature type="transmembrane region" description="Helical" evidence="8">
    <location>
        <begin position="21"/>
        <end position="40"/>
    </location>
</feature>
<dbReference type="PANTHER" id="PTHR30294:SF38">
    <property type="entry name" value="TRANSPORT PERMEASE PROTEIN"/>
    <property type="match status" value="1"/>
</dbReference>
<reference evidence="10 11" key="1">
    <citation type="submission" date="2013-02" db="EMBL/GenBank/DDBJ databases">
        <title>The Genome Sequence of Enterococcus phoeniculicola BAA-412.</title>
        <authorList>
            <consortium name="The Broad Institute Genome Sequencing Platform"/>
            <consortium name="The Broad Institute Genome Sequencing Center for Infectious Disease"/>
            <person name="Earl A.M."/>
            <person name="Gilmore M.S."/>
            <person name="Lebreton F."/>
            <person name="Walker B."/>
            <person name="Young S.K."/>
            <person name="Zeng Q."/>
            <person name="Gargeya S."/>
            <person name="Fitzgerald M."/>
            <person name="Haas B."/>
            <person name="Abouelleil A."/>
            <person name="Alvarado L."/>
            <person name="Arachchi H.M."/>
            <person name="Berlin A.M."/>
            <person name="Chapman S.B."/>
            <person name="Dewar J."/>
            <person name="Goldberg J."/>
            <person name="Griggs A."/>
            <person name="Gujja S."/>
            <person name="Hansen M."/>
            <person name="Howarth C."/>
            <person name="Imamovic A."/>
            <person name="Larimer J."/>
            <person name="McCowan C."/>
            <person name="Murphy C."/>
            <person name="Neiman D."/>
            <person name="Pearson M."/>
            <person name="Priest M."/>
            <person name="Roberts A."/>
            <person name="Saif S."/>
            <person name="Shea T."/>
            <person name="Sisk P."/>
            <person name="Sykes S."/>
            <person name="Wortman J."/>
            <person name="Nusbaum C."/>
            <person name="Birren B."/>
        </authorList>
    </citation>
    <scope>NUCLEOTIDE SEQUENCE [LARGE SCALE GENOMIC DNA]</scope>
    <source>
        <strain evidence="10 11">ATCC BAA-412</strain>
    </source>
</reference>
<evidence type="ECO:0000313" key="11">
    <source>
        <dbReference type="Proteomes" id="UP000013785"/>
    </source>
</evidence>
<dbReference type="InterPro" id="IPR013525">
    <property type="entry name" value="ABC2_TM"/>
</dbReference>
<keyword evidence="3" id="KW-0813">Transport</keyword>
<dbReference type="InterPro" id="IPR047817">
    <property type="entry name" value="ABC2_TM_bact-type"/>
</dbReference>
<feature type="transmembrane region" description="Helical" evidence="8">
    <location>
        <begin position="285"/>
        <end position="306"/>
    </location>
</feature>
<dbReference type="AlphaFoldDB" id="R3W8H4"/>
<name>R3W8H4_9ENTE</name>
<dbReference type="PROSITE" id="PS51012">
    <property type="entry name" value="ABC_TM2"/>
    <property type="match status" value="1"/>
</dbReference>
<keyword evidence="4" id="KW-1003">Cell membrane</keyword>
<keyword evidence="6 8" id="KW-1133">Transmembrane helix</keyword>
<feature type="transmembrane region" description="Helical" evidence="8">
    <location>
        <begin position="335"/>
        <end position="354"/>
    </location>
</feature>
<dbReference type="GO" id="GO:0140359">
    <property type="term" value="F:ABC-type transporter activity"/>
    <property type="evidence" value="ECO:0007669"/>
    <property type="project" value="InterPro"/>
</dbReference>
<dbReference type="Pfam" id="PF12698">
    <property type="entry name" value="ABC2_membrane_3"/>
    <property type="match status" value="1"/>
</dbReference>
<dbReference type="OrthoDB" id="9776218at2"/>
<dbReference type="PANTHER" id="PTHR30294">
    <property type="entry name" value="MEMBRANE COMPONENT OF ABC TRANSPORTER YHHJ-RELATED"/>
    <property type="match status" value="1"/>
</dbReference>
<dbReference type="EMBL" id="AJAT01000014">
    <property type="protein sequence ID" value="EOL44126.1"/>
    <property type="molecule type" value="Genomic_DNA"/>
</dbReference>
<keyword evidence="11" id="KW-1185">Reference proteome</keyword>
<evidence type="ECO:0000256" key="1">
    <source>
        <dbReference type="ARBA" id="ARBA00004651"/>
    </source>
</evidence>
<evidence type="ECO:0000256" key="2">
    <source>
        <dbReference type="ARBA" id="ARBA00007783"/>
    </source>
</evidence>
<dbReference type="RefSeq" id="WP_010768419.1">
    <property type="nucleotide sequence ID" value="NZ_ASWE01000003.1"/>
</dbReference>
<gene>
    <name evidence="10" type="ORF">UC3_01756</name>
</gene>
<feature type="transmembrane region" description="Helical" evidence="8">
    <location>
        <begin position="213"/>
        <end position="237"/>
    </location>
</feature>
<dbReference type="Proteomes" id="UP000013785">
    <property type="component" value="Unassembled WGS sequence"/>
</dbReference>
<accession>R3W8H4</accession>
<dbReference type="HOGENOM" id="CLU_039483_7_0_9"/>
<dbReference type="eggNOG" id="COG0842">
    <property type="taxonomic scope" value="Bacteria"/>
</dbReference>
<dbReference type="STRING" id="154621.RV11_GL002603"/>
<evidence type="ECO:0000256" key="6">
    <source>
        <dbReference type="ARBA" id="ARBA00022989"/>
    </source>
</evidence>
<evidence type="ECO:0000256" key="8">
    <source>
        <dbReference type="SAM" id="Phobius"/>
    </source>
</evidence>